<sequence>MIEDFIARTRPSAPTPQPSTAQREALLRAAGVPEELWEHSGPYGIAPLSVRMGMRFVEFTPDRVVATMPVAGNEQNVGLLHGGAHLVMAESLGSLSAVLHVRLTLGWQRAVVGTEIGATHHRSITEGLVTGTCTPITLGRTLTCHEIVMRDEQDRRLSTVRMTNMILPERD</sequence>
<reference evidence="5 6" key="1">
    <citation type="submission" date="2023-09" db="EMBL/GenBank/DDBJ databases">
        <title>Description of three actinobacteria isolated from air of manufacturing shop in a pharmaceutical factory.</title>
        <authorList>
            <person name="Zhang D.-F."/>
        </authorList>
    </citation>
    <scope>NUCLEOTIDE SEQUENCE [LARGE SCALE GENOMIC DNA]</scope>
    <source>
        <strain evidence="5 6">LY-0111</strain>
    </source>
</reference>
<accession>A0ABU2DQ25</accession>
<proteinExistence type="inferred from homology"/>
<comment type="similarity">
    <text evidence="1">Belongs to the thioesterase PaaI family.</text>
</comment>
<gene>
    <name evidence="5" type="ORF">RIL96_03170</name>
</gene>
<evidence type="ECO:0000256" key="1">
    <source>
        <dbReference type="ARBA" id="ARBA00008324"/>
    </source>
</evidence>
<protein>
    <submittedName>
        <fullName evidence="5">Hotdog fold thioesterase</fullName>
    </submittedName>
</protein>
<dbReference type="PANTHER" id="PTHR43240">
    <property type="entry name" value="1,4-DIHYDROXY-2-NAPHTHOYL-COA THIOESTERASE 1"/>
    <property type="match status" value="1"/>
</dbReference>
<evidence type="ECO:0000256" key="3">
    <source>
        <dbReference type="SAM" id="MobiDB-lite"/>
    </source>
</evidence>
<evidence type="ECO:0000313" key="6">
    <source>
        <dbReference type="Proteomes" id="UP001251870"/>
    </source>
</evidence>
<keyword evidence="2" id="KW-0378">Hydrolase</keyword>
<dbReference type="SUPFAM" id="SSF54637">
    <property type="entry name" value="Thioesterase/thiol ester dehydrase-isomerase"/>
    <property type="match status" value="1"/>
</dbReference>
<dbReference type="Proteomes" id="UP001251870">
    <property type="component" value="Unassembled WGS sequence"/>
</dbReference>
<dbReference type="PANTHER" id="PTHR43240:SF5">
    <property type="entry name" value="1,4-DIHYDROXY-2-NAPHTHOYL-COA THIOESTERASE 1"/>
    <property type="match status" value="1"/>
</dbReference>
<dbReference type="EMBL" id="JAVKGR010000002">
    <property type="protein sequence ID" value="MDR8018563.1"/>
    <property type="molecule type" value="Genomic_DNA"/>
</dbReference>
<evidence type="ECO:0000313" key="5">
    <source>
        <dbReference type="EMBL" id="MDR8018563.1"/>
    </source>
</evidence>
<dbReference type="Pfam" id="PF03061">
    <property type="entry name" value="4HBT"/>
    <property type="match status" value="1"/>
</dbReference>
<dbReference type="InterPro" id="IPR006683">
    <property type="entry name" value="Thioestr_dom"/>
</dbReference>
<evidence type="ECO:0000259" key="4">
    <source>
        <dbReference type="Pfam" id="PF03061"/>
    </source>
</evidence>
<dbReference type="CDD" id="cd03443">
    <property type="entry name" value="PaaI_thioesterase"/>
    <property type="match status" value="1"/>
</dbReference>
<feature type="region of interest" description="Disordered" evidence="3">
    <location>
        <begin position="1"/>
        <end position="21"/>
    </location>
</feature>
<feature type="domain" description="Thioesterase" evidence="4">
    <location>
        <begin position="78"/>
        <end position="156"/>
    </location>
</feature>
<dbReference type="NCBIfam" id="TIGR00369">
    <property type="entry name" value="unchar_dom_1"/>
    <property type="match status" value="1"/>
</dbReference>
<comment type="caution">
    <text evidence="5">The sequence shown here is derived from an EMBL/GenBank/DDBJ whole genome shotgun (WGS) entry which is preliminary data.</text>
</comment>
<dbReference type="InterPro" id="IPR003736">
    <property type="entry name" value="PAAI_dom"/>
</dbReference>
<keyword evidence="6" id="KW-1185">Reference proteome</keyword>
<organism evidence="5 6">
    <name type="scientific">Nesterenkonia aerolata</name>
    <dbReference type="NCBI Taxonomy" id="3074079"/>
    <lineage>
        <taxon>Bacteria</taxon>
        <taxon>Bacillati</taxon>
        <taxon>Actinomycetota</taxon>
        <taxon>Actinomycetes</taxon>
        <taxon>Micrococcales</taxon>
        <taxon>Micrococcaceae</taxon>
        <taxon>Nesterenkonia</taxon>
    </lineage>
</organism>
<evidence type="ECO:0000256" key="2">
    <source>
        <dbReference type="ARBA" id="ARBA00022801"/>
    </source>
</evidence>
<dbReference type="RefSeq" id="WP_310547552.1">
    <property type="nucleotide sequence ID" value="NZ_JAVKGR010000002.1"/>
</dbReference>
<name>A0ABU2DQ25_9MICC</name>
<dbReference type="InterPro" id="IPR029069">
    <property type="entry name" value="HotDog_dom_sf"/>
</dbReference>
<dbReference type="Gene3D" id="3.10.129.10">
    <property type="entry name" value="Hotdog Thioesterase"/>
    <property type="match status" value="1"/>
</dbReference>